<evidence type="ECO:0000256" key="4">
    <source>
        <dbReference type="ARBA" id="ARBA00022801"/>
    </source>
</evidence>
<evidence type="ECO:0000256" key="7">
    <source>
        <dbReference type="ARBA" id="ARBA00023277"/>
    </source>
</evidence>
<proteinExistence type="inferred from homology"/>
<dbReference type="Pfam" id="PF11975">
    <property type="entry name" value="Glyco_hydro_4C"/>
    <property type="match status" value="1"/>
</dbReference>
<dbReference type="GO" id="GO:0046872">
    <property type="term" value="F:metal ion binding"/>
    <property type="evidence" value="ECO:0007669"/>
    <property type="project" value="UniProtKB-KW"/>
</dbReference>
<feature type="binding site" evidence="9">
    <location>
        <position position="150"/>
    </location>
    <ligand>
        <name>substrate</name>
    </ligand>
</feature>
<keyword evidence="3 10" id="KW-0479">Metal-binding</keyword>
<evidence type="ECO:0000256" key="9">
    <source>
        <dbReference type="PIRSR" id="PIRSR601088-2"/>
    </source>
</evidence>
<keyword evidence="7" id="KW-0119">Carbohydrate metabolism</keyword>
<comment type="caution">
    <text evidence="13">The sequence shown here is derived from an EMBL/GenBank/DDBJ whole genome shotgun (WGS) entry which is preliminary data.</text>
</comment>
<dbReference type="PANTHER" id="PTHR32092">
    <property type="entry name" value="6-PHOSPHO-BETA-GLUCOSIDASE-RELATED"/>
    <property type="match status" value="1"/>
</dbReference>
<keyword evidence="4 11" id="KW-0378">Hydrolase</keyword>
<dbReference type="GO" id="GO:0016616">
    <property type="term" value="F:oxidoreductase activity, acting on the CH-OH group of donors, NAD or NADP as acceptor"/>
    <property type="evidence" value="ECO:0007669"/>
    <property type="project" value="InterPro"/>
</dbReference>
<evidence type="ECO:0000256" key="3">
    <source>
        <dbReference type="ARBA" id="ARBA00022723"/>
    </source>
</evidence>
<name>A0A523S3V6_UNCAE</name>
<protein>
    <recommendedName>
        <fullName evidence="12">Glycosyl hydrolase family 4 C-terminal domain-containing protein</fullName>
    </recommendedName>
</protein>
<dbReference type="Pfam" id="PF02056">
    <property type="entry name" value="Glyco_hydro_4"/>
    <property type="match status" value="1"/>
</dbReference>
<evidence type="ECO:0000256" key="2">
    <source>
        <dbReference type="ARBA" id="ARBA00010141"/>
    </source>
</evidence>
<keyword evidence="10" id="KW-0170">Cobalt</keyword>
<evidence type="ECO:0000259" key="12">
    <source>
        <dbReference type="Pfam" id="PF11975"/>
    </source>
</evidence>
<keyword evidence="5 11" id="KW-0520">NAD</keyword>
<dbReference type="Proteomes" id="UP000316360">
    <property type="component" value="Unassembled WGS sequence"/>
</dbReference>
<reference evidence="13 14" key="1">
    <citation type="submission" date="2019-03" db="EMBL/GenBank/DDBJ databases">
        <title>Metabolic potential of uncultured bacteria and archaea associated with petroleum seepage in deep-sea sediments.</title>
        <authorList>
            <person name="Dong X."/>
            <person name="Hubert C."/>
        </authorList>
    </citation>
    <scope>NUCLEOTIDE SEQUENCE [LARGE SCALE GENOMIC DNA]</scope>
    <source>
        <strain evidence="13">E44_bin7</strain>
    </source>
</reference>
<comment type="cofactor">
    <cofactor evidence="11">
        <name>NAD(+)</name>
        <dbReference type="ChEBI" id="CHEBI:57540"/>
    </cofactor>
    <text evidence="11">Binds 1 NAD(+) per subunit.</text>
</comment>
<gene>
    <name evidence="13" type="ORF">E3J84_01445</name>
</gene>
<sequence>MANVKISVIGAGSAVFSLNLIKDLCLTPNLKGSTISFMDTNEERLCTVYAICRRYADEMKTELKLEKTLHRRESLKNADFVINLALAAGHERLREGWSIAHKHGYRFGGSYHIVHDESFWVSFYQFKLFESIINDMLEICPDAWYIQLANPVLAGITCLARKYKKANIVGLCHGYAGIYHIAEVLGLKREGISFQIPGVNHFVWLTHFYYKGEDAYPILDNWIEKEALKYWEECSSSDEMGPKPVDIYKRFGVFPIGDTANPGGGTWPWWYHVNDETEKKWKENPRKWYNEYFIGGEEGIKEMAKVSKDTSIKLASIFPPEKSDEITVLLVESIACDIPRVLQVNIPNRDNFVPGLPQDLKLKSPHL</sequence>
<evidence type="ECO:0000256" key="6">
    <source>
        <dbReference type="ARBA" id="ARBA00023211"/>
    </source>
</evidence>
<keyword evidence="8 11" id="KW-0326">Glycosidase</keyword>
<keyword evidence="10" id="KW-0408">Iron</keyword>
<keyword evidence="10" id="KW-0533">Nickel</keyword>
<dbReference type="InterPro" id="IPR001088">
    <property type="entry name" value="Glyco_hydro_4"/>
</dbReference>
<feature type="domain" description="Glycosyl hydrolase family 4 C-terminal" evidence="12">
    <location>
        <begin position="198"/>
        <end position="359"/>
    </location>
</feature>
<dbReference type="InterPro" id="IPR053715">
    <property type="entry name" value="GH4_Enzyme_sf"/>
</dbReference>
<dbReference type="Gene3D" id="3.90.1820.10">
    <property type="entry name" value="AglA-like glucosidase"/>
    <property type="match status" value="1"/>
</dbReference>
<keyword evidence="6 10" id="KW-0464">Manganese</keyword>
<organism evidence="13 14">
    <name type="scientific">Aerophobetes bacterium</name>
    <dbReference type="NCBI Taxonomy" id="2030807"/>
    <lineage>
        <taxon>Bacteria</taxon>
        <taxon>Candidatus Aerophobota</taxon>
    </lineage>
</organism>
<comment type="cofactor">
    <cofactor evidence="1">
        <name>Mn(2+)</name>
        <dbReference type="ChEBI" id="CHEBI:29035"/>
    </cofactor>
</comment>
<evidence type="ECO:0000256" key="5">
    <source>
        <dbReference type="ARBA" id="ARBA00023027"/>
    </source>
</evidence>
<dbReference type="AlphaFoldDB" id="A0A523S3V6"/>
<dbReference type="GO" id="GO:0005975">
    <property type="term" value="P:carbohydrate metabolic process"/>
    <property type="evidence" value="ECO:0007669"/>
    <property type="project" value="InterPro"/>
</dbReference>
<evidence type="ECO:0000313" key="13">
    <source>
        <dbReference type="EMBL" id="TET12541.1"/>
    </source>
</evidence>
<evidence type="ECO:0000313" key="14">
    <source>
        <dbReference type="Proteomes" id="UP000316360"/>
    </source>
</evidence>
<dbReference type="PANTHER" id="PTHR32092:SF4">
    <property type="entry name" value="ALPHA-GLUCOSIDASE"/>
    <property type="match status" value="1"/>
</dbReference>
<evidence type="ECO:0000256" key="11">
    <source>
        <dbReference type="RuleBase" id="RU361152"/>
    </source>
</evidence>
<dbReference type="InterPro" id="IPR036291">
    <property type="entry name" value="NAD(P)-bd_dom_sf"/>
</dbReference>
<evidence type="ECO:0000256" key="10">
    <source>
        <dbReference type="PIRSR" id="PIRSR601088-3"/>
    </source>
</evidence>
<dbReference type="GO" id="GO:0004553">
    <property type="term" value="F:hydrolase activity, hydrolyzing O-glycosyl compounds"/>
    <property type="evidence" value="ECO:0007669"/>
    <property type="project" value="InterPro"/>
</dbReference>
<feature type="binding site" evidence="9">
    <location>
        <position position="94"/>
    </location>
    <ligand>
        <name>substrate</name>
    </ligand>
</feature>
<evidence type="ECO:0000256" key="1">
    <source>
        <dbReference type="ARBA" id="ARBA00001936"/>
    </source>
</evidence>
<feature type="binding site" evidence="10">
    <location>
        <position position="201"/>
    </location>
    <ligand>
        <name>Mn(2+)</name>
        <dbReference type="ChEBI" id="CHEBI:29035"/>
    </ligand>
</feature>
<evidence type="ECO:0000256" key="8">
    <source>
        <dbReference type="ARBA" id="ARBA00023295"/>
    </source>
</evidence>
<dbReference type="InterPro" id="IPR022616">
    <property type="entry name" value="Glyco_hydro_4_C"/>
</dbReference>
<accession>A0A523S3V6</accession>
<dbReference type="InterPro" id="IPR015955">
    <property type="entry name" value="Lactate_DH/Glyco_Ohase_4_C"/>
</dbReference>
<dbReference type="SUPFAM" id="SSF51735">
    <property type="entry name" value="NAD(P)-binding Rossmann-fold domains"/>
    <property type="match status" value="1"/>
</dbReference>
<feature type="binding site" evidence="10">
    <location>
        <position position="172"/>
    </location>
    <ligand>
        <name>Mn(2+)</name>
        <dbReference type="ChEBI" id="CHEBI:29035"/>
    </ligand>
</feature>
<dbReference type="SUPFAM" id="SSF56327">
    <property type="entry name" value="LDH C-terminal domain-like"/>
    <property type="match status" value="1"/>
</dbReference>
<dbReference type="PRINTS" id="PR00732">
    <property type="entry name" value="GLHYDRLASE4"/>
</dbReference>
<dbReference type="EMBL" id="SOKJ01000075">
    <property type="protein sequence ID" value="TET12541.1"/>
    <property type="molecule type" value="Genomic_DNA"/>
</dbReference>
<comment type="similarity">
    <text evidence="2 11">Belongs to the glycosyl hydrolase 4 family.</text>
</comment>